<proteinExistence type="predicted"/>
<dbReference type="GO" id="GO:0003676">
    <property type="term" value="F:nucleic acid binding"/>
    <property type="evidence" value="ECO:0007669"/>
    <property type="project" value="InterPro"/>
</dbReference>
<dbReference type="OrthoDB" id="1939383at2759"/>
<dbReference type="Proteomes" id="UP000541444">
    <property type="component" value="Unassembled WGS sequence"/>
</dbReference>
<dbReference type="GO" id="GO:0008270">
    <property type="term" value="F:zinc ion binding"/>
    <property type="evidence" value="ECO:0007669"/>
    <property type="project" value="UniProtKB-KW"/>
</dbReference>
<name>A0A7J7LR68_9MAGN</name>
<sequence>MHIFENVNGDQFYYQGLLEYIMSDVAWINKVILPGSGIVVKTPCAVPIEVMPPPLIQQPNVVMMEPYEGPPICPTSQVEVEAPVNAETEAGVGLGREASNDEKEVDEVDAGNRWAETNPDSLDTEEGLAKCSKDLQSIKWKSSLVMFKPKNHLLPPPLVRGAGRPRKQRIPYQDEEKRQKRCRKCGSYGHNKKNCKGAPAIPRPRVVRAPKRVDTNVSMARHMSSVGLPPAIPNMRGRGSGGIGCGDGRCSRGTRQTQDTKAARPTQASLFPRKTRASTYQVHAL</sequence>
<evidence type="ECO:0000313" key="3">
    <source>
        <dbReference type="EMBL" id="KAF6145146.1"/>
    </source>
</evidence>
<dbReference type="AlphaFoldDB" id="A0A7J7LR68"/>
<dbReference type="EMBL" id="JACGCM010002085">
    <property type="protein sequence ID" value="KAF6145146.1"/>
    <property type="molecule type" value="Genomic_DNA"/>
</dbReference>
<dbReference type="InterPro" id="IPR001878">
    <property type="entry name" value="Znf_CCHC"/>
</dbReference>
<dbReference type="PROSITE" id="PS50158">
    <property type="entry name" value="ZF_CCHC"/>
    <property type="match status" value="1"/>
</dbReference>
<keyword evidence="4" id="KW-1185">Reference proteome</keyword>
<reference evidence="3 4" key="1">
    <citation type="journal article" date="2020" name="IScience">
        <title>Genome Sequencing of the Endangered Kingdonia uniflora (Circaeasteraceae, Ranunculales) Reveals Potential Mechanisms of Evolutionary Specialization.</title>
        <authorList>
            <person name="Sun Y."/>
            <person name="Deng T."/>
            <person name="Zhang A."/>
            <person name="Moore M.J."/>
            <person name="Landis J.B."/>
            <person name="Lin N."/>
            <person name="Zhang H."/>
            <person name="Zhang X."/>
            <person name="Huang J."/>
            <person name="Zhang X."/>
            <person name="Sun H."/>
            <person name="Wang H."/>
        </authorList>
    </citation>
    <scope>NUCLEOTIDE SEQUENCE [LARGE SCALE GENOMIC DNA]</scope>
    <source>
        <strain evidence="3">TB1705</strain>
        <tissue evidence="3">Leaf</tissue>
    </source>
</reference>
<comment type="caution">
    <text evidence="3">The sequence shown here is derived from an EMBL/GenBank/DDBJ whole genome shotgun (WGS) entry which is preliminary data.</text>
</comment>
<evidence type="ECO:0000259" key="2">
    <source>
        <dbReference type="PROSITE" id="PS50158"/>
    </source>
</evidence>
<keyword evidence="1" id="KW-0479">Metal-binding</keyword>
<accession>A0A7J7LR68</accession>
<protein>
    <recommendedName>
        <fullName evidence="2">CCHC-type domain-containing protein</fullName>
    </recommendedName>
</protein>
<evidence type="ECO:0000256" key="1">
    <source>
        <dbReference type="PROSITE-ProRule" id="PRU00047"/>
    </source>
</evidence>
<gene>
    <name evidence="3" type="ORF">GIB67_020337</name>
</gene>
<evidence type="ECO:0000313" key="4">
    <source>
        <dbReference type="Proteomes" id="UP000541444"/>
    </source>
</evidence>
<feature type="non-terminal residue" evidence="3">
    <location>
        <position position="1"/>
    </location>
</feature>
<feature type="domain" description="CCHC-type" evidence="2">
    <location>
        <begin position="181"/>
        <end position="196"/>
    </location>
</feature>
<organism evidence="3 4">
    <name type="scientific">Kingdonia uniflora</name>
    <dbReference type="NCBI Taxonomy" id="39325"/>
    <lineage>
        <taxon>Eukaryota</taxon>
        <taxon>Viridiplantae</taxon>
        <taxon>Streptophyta</taxon>
        <taxon>Embryophyta</taxon>
        <taxon>Tracheophyta</taxon>
        <taxon>Spermatophyta</taxon>
        <taxon>Magnoliopsida</taxon>
        <taxon>Ranunculales</taxon>
        <taxon>Circaeasteraceae</taxon>
        <taxon>Kingdonia</taxon>
    </lineage>
</organism>
<keyword evidence="1" id="KW-0862">Zinc</keyword>
<keyword evidence="1" id="KW-0863">Zinc-finger</keyword>